<evidence type="ECO:0000313" key="1">
    <source>
        <dbReference type="EMBL" id="OLR64925.1"/>
    </source>
</evidence>
<dbReference type="AlphaFoldDB" id="A0A1U7LZT3"/>
<dbReference type="InterPro" id="IPR027417">
    <property type="entry name" value="P-loop_NTPase"/>
</dbReference>
<proteinExistence type="predicted"/>
<reference evidence="1 2" key="1">
    <citation type="journal article" date="2016" name="Appl. Environ. Microbiol.">
        <title>Function and Phylogeny of Bacterial Butyryl Coenzyme A:Acetate Transferases and Their Diversity in the Proximal Colon of Swine.</title>
        <authorList>
            <person name="Trachsel J."/>
            <person name="Bayles D.O."/>
            <person name="Looft T."/>
            <person name="Levine U.Y."/>
            <person name="Allen H.K."/>
        </authorList>
    </citation>
    <scope>NUCLEOTIDE SEQUENCE [LARGE SCALE GENOMIC DNA]</scope>
    <source>
        <strain evidence="1 2">35-6-1</strain>
    </source>
</reference>
<dbReference type="SUPFAM" id="SSF52540">
    <property type="entry name" value="P-loop containing nucleoside triphosphate hydrolases"/>
    <property type="match status" value="1"/>
</dbReference>
<sequence>MYTEVETGNRIKIITGHFGSGKTEFSINYALYLKKYFDNVAAVDLDIINTYFRLREKMDLLSEKGVESFSSSMREKNALDIPAVDPAILKPLENKNYMAVLDVGGNPKGSLSLGRYRDILKREGYDHYFVINRNRPETRDFKSVREFIGQVEGHSQTRVTGIINTTHFLKETTADDILYGDELAREVSEKLNLPYVYAVCLRSIESEVRALNLAAEVFPIDLFFREDWML</sequence>
<protein>
    <submittedName>
        <fullName evidence="1">ATP-binding protein</fullName>
    </submittedName>
</protein>
<dbReference type="Proteomes" id="UP000187166">
    <property type="component" value="Unassembled WGS sequence"/>
</dbReference>
<accession>A0A848RET3</accession>
<keyword evidence="1" id="KW-0067">ATP-binding</keyword>
<dbReference type="EMBL" id="MJIH01000001">
    <property type="protein sequence ID" value="OLR64925.1"/>
    <property type="molecule type" value="Genomic_DNA"/>
</dbReference>
<dbReference type="STRING" id="1465756.BIV18_05050"/>
<evidence type="ECO:0000313" key="2">
    <source>
        <dbReference type="Proteomes" id="UP000187166"/>
    </source>
</evidence>
<comment type="caution">
    <text evidence="1">The sequence shown here is derived from an EMBL/GenBank/DDBJ whole genome shotgun (WGS) entry which is preliminary data.</text>
</comment>
<dbReference type="eggNOG" id="COG0455">
    <property type="taxonomic scope" value="Bacteria"/>
</dbReference>
<keyword evidence="1" id="KW-0547">Nucleotide-binding</keyword>
<keyword evidence="2" id="KW-1185">Reference proteome</keyword>
<name>A0A1U7LZT3_9FIRM</name>
<gene>
    <name evidence="1" type="ORF">BIV18_05050</name>
</gene>
<dbReference type="RefSeq" id="WP_075659567.1">
    <property type="nucleotide sequence ID" value="NZ_JABDSR010000002.1"/>
</dbReference>
<accession>A0A1U7LZT3</accession>
<organism evidence="1 2">
    <name type="scientific">Peptoniphilus porci</name>
    <dbReference type="NCBI Taxonomy" id="2652280"/>
    <lineage>
        <taxon>Bacteria</taxon>
        <taxon>Bacillati</taxon>
        <taxon>Bacillota</taxon>
        <taxon>Tissierellia</taxon>
        <taxon>Tissierellales</taxon>
        <taxon>Peptoniphilaceae</taxon>
        <taxon>Peptoniphilus</taxon>
    </lineage>
</organism>
<dbReference type="GO" id="GO:0005524">
    <property type="term" value="F:ATP binding"/>
    <property type="evidence" value="ECO:0007669"/>
    <property type="project" value="UniProtKB-KW"/>
</dbReference>